<dbReference type="Proteomes" id="UP000429552">
    <property type="component" value="Unassembled WGS sequence"/>
</dbReference>
<gene>
    <name evidence="1" type="ORF">Sliba_67400</name>
</gene>
<dbReference type="GO" id="GO:0016301">
    <property type="term" value="F:kinase activity"/>
    <property type="evidence" value="ECO:0007669"/>
    <property type="project" value="UniProtKB-KW"/>
</dbReference>
<proteinExistence type="predicted"/>
<comment type="caution">
    <text evidence="1">The sequence shown here is derived from an EMBL/GenBank/DDBJ whole genome shotgun (WGS) entry which is preliminary data.</text>
</comment>
<keyword evidence="1" id="KW-0418">Kinase</keyword>
<evidence type="ECO:0000313" key="2">
    <source>
        <dbReference type="Proteomes" id="UP000429552"/>
    </source>
</evidence>
<dbReference type="AlphaFoldDB" id="A0A640TRP4"/>
<reference evidence="1 2" key="1">
    <citation type="submission" date="2019-12" db="EMBL/GenBank/DDBJ databases">
        <title>Whole genome shotgun sequence of Streptomyces libani subsp. libani NBRC 13452.</title>
        <authorList>
            <person name="Ichikawa N."/>
            <person name="Kimura A."/>
            <person name="Kitahashi Y."/>
            <person name="Komaki H."/>
            <person name="Tamura T."/>
        </authorList>
    </citation>
    <scope>NUCLEOTIDE SEQUENCE [LARGE SCALE GENOMIC DNA]</scope>
    <source>
        <strain evidence="1 2">NBRC 13452</strain>
    </source>
</reference>
<organism evidence="1 2">
    <name type="scientific">Streptomyces nigrescens</name>
    <dbReference type="NCBI Taxonomy" id="1920"/>
    <lineage>
        <taxon>Bacteria</taxon>
        <taxon>Bacillati</taxon>
        <taxon>Actinomycetota</taxon>
        <taxon>Actinomycetes</taxon>
        <taxon>Kitasatosporales</taxon>
        <taxon>Streptomycetaceae</taxon>
        <taxon>Streptomyces</taxon>
    </lineage>
</organism>
<dbReference type="InterPro" id="IPR027417">
    <property type="entry name" value="P-loop_NTPase"/>
</dbReference>
<dbReference type="SUPFAM" id="SSF52540">
    <property type="entry name" value="P-loop containing nucleoside triphosphate hydrolases"/>
    <property type="match status" value="1"/>
</dbReference>
<dbReference type="Gene3D" id="3.40.50.300">
    <property type="entry name" value="P-loop containing nucleotide triphosphate hydrolases"/>
    <property type="match status" value="1"/>
</dbReference>
<protein>
    <submittedName>
        <fullName evidence="1">Histidine kinase</fullName>
    </submittedName>
</protein>
<sequence>MAGRASGLWEELRSLERRACAGRSAEGLPYSRRATAQALRAQPFNVLLDAQRLSSWIPDDPAKAVAPSPASGDKVWALVQLWHAWSGAPVPAMRSRRYFQSLIEEAQPERPRRACSATSLPVVLEDLLERQRDQGELWPYVIHDGSGARLPLSEVHVPQTLDAGFATGEASDVLRGVPVDEILSSPERGHLLVEAGPGGGKSTLMARLAGRLSQLLLQGGDRDESLIPVWTTASYLATSHDGVDLALSRLVYGRGYDGERRFTKAVGGLMPEGATWLIMVDGLDEVSAVGERAHLTQRLTTLAEQIRADEARTRFVVASRPLHRLERAVFHRAGFSRWAVAPFDDRQVREFASRWFGVEEPGPGQAQEFVRQAELAGLQELMANPLLAAVAAAVFEAWPDRMLPANQYALYEQYRAYLVSAKSLQRDTYLNCPASSTLRDPAALDCVRFLRERFDDLLRHLALTTVTETSPDLLHSALSWLCEQLGPRARTSIPGWAELVAALLTTSGLVLSAEDGLRFLHVSFAEHLAAEAQSLCLPAHFDPTSREWTGILEQAVLGKETRAQTARAALLHYAHRHPLESARMLTWLQQGSEQHQQIAGFLLAEGSPADPAHVASFLERLPFLPPDCWRMAGHLTDPSAHKMLRSYAGSASYPNALRLQALAALAIRHPAEAEEIRTCFTTHLLDEHSLNGGQTSPDEQPLLPVDAAAEYCEPSALITVLEQLTAEDVRDGVELFSELVCEGGLESAERSAVIYRLCEAAPEEGHRTAERLQHIASSTQLAPWLRLDAAEALIEFGGRYLATATAALTSIAENEHCAIPSRLAAAECLAGLGSQHADYAHRLLTHLAQQETTPPFERMELQEALAQLQG</sequence>
<name>A0A640TRP4_STRNI</name>
<keyword evidence="1" id="KW-0808">Transferase</keyword>
<dbReference type="EMBL" id="BLIP01000003">
    <property type="protein sequence ID" value="GFE26287.1"/>
    <property type="molecule type" value="Genomic_DNA"/>
</dbReference>
<accession>A0A640TRP4</accession>
<evidence type="ECO:0000313" key="1">
    <source>
        <dbReference type="EMBL" id="GFE26287.1"/>
    </source>
</evidence>